<dbReference type="AlphaFoldDB" id="G8JTS4"/>
<organism evidence="2 3">
    <name type="scientific">Eremothecium cymbalariae (strain CBS 270.75 / DBVPG 7215 / KCTC 17166 / NRRL Y-17582)</name>
    <name type="common">Yeast</name>
    <dbReference type="NCBI Taxonomy" id="931890"/>
    <lineage>
        <taxon>Eukaryota</taxon>
        <taxon>Fungi</taxon>
        <taxon>Dikarya</taxon>
        <taxon>Ascomycota</taxon>
        <taxon>Saccharomycotina</taxon>
        <taxon>Saccharomycetes</taxon>
        <taxon>Saccharomycetales</taxon>
        <taxon>Saccharomycetaceae</taxon>
        <taxon>Eremothecium</taxon>
    </lineage>
</organism>
<dbReference type="KEGG" id="erc:Ecym_4371"/>
<evidence type="ECO:0000313" key="3">
    <source>
        <dbReference type="Proteomes" id="UP000006790"/>
    </source>
</evidence>
<evidence type="ECO:0000313" key="2">
    <source>
        <dbReference type="EMBL" id="AET39427.1"/>
    </source>
</evidence>
<dbReference type="GeneID" id="11471573"/>
<accession>G8JTS4</accession>
<dbReference type="FunCoup" id="G8JTS4">
    <property type="interactions" value="94"/>
</dbReference>
<dbReference type="InterPro" id="IPR029052">
    <property type="entry name" value="Metallo-depent_PP-like"/>
</dbReference>
<dbReference type="SUPFAM" id="SSF56300">
    <property type="entry name" value="Metallo-dependent phosphatases"/>
    <property type="match status" value="1"/>
</dbReference>
<dbReference type="InParanoid" id="G8JTS4"/>
<dbReference type="GO" id="GO:0016020">
    <property type="term" value="C:membrane"/>
    <property type="evidence" value="ECO:0007669"/>
    <property type="project" value="GOC"/>
</dbReference>
<keyword evidence="3" id="KW-1185">Reference proteome</keyword>
<protein>
    <recommendedName>
        <fullName evidence="4">Calcineurin-like phosphoesterase domain-containing protein</fullName>
    </recommendedName>
</protein>
<evidence type="ECO:0008006" key="4">
    <source>
        <dbReference type="Google" id="ProtNLM"/>
    </source>
</evidence>
<dbReference type="RefSeq" id="XP_003646244.1">
    <property type="nucleotide sequence ID" value="XM_003646196.1"/>
</dbReference>
<dbReference type="CDD" id="cd08164">
    <property type="entry name" value="MPP_Ted1"/>
    <property type="match status" value="1"/>
</dbReference>
<dbReference type="HOGENOM" id="CLU_021690_1_0_1"/>
<gene>
    <name evidence="2" type="ordered locus">Ecym_4371</name>
</gene>
<dbReference type="InterPro" id="IPR033307">
    <property type="entry name" value="Ted1_MPase_dom"/>
</dbReference>
<dbReference type="GO" id="GO:0005783">
    <property type="term" value="C:endoplasmic reticulum"/>
    <property type="evidence" value="ECO:0007669"/>
    <property type="project" value="TreeGrafter"/>
</dbReference>
<proteinExistence type="predicted"/>
<dbReference type="EMBL" id="CP002500">
    <property type="protein sequence ID" value="AET39427.1"/>
    <property type="molecule type" value="Genomic_DNA"/>
</dbReference>
<dbReference type="OMA" id="GLKEQNH"/>
<evidence type="ECO:0000256" key="1">
    <source>
        <dbReference type="ARBA" id="ARBA00023136"/>
    </source>
</evidence>
<dbReference type="OrthoDB" id="9984693at2759"/>
<dbReference type="PANTHER" id="PTHR13315:SF1">
    <property type="entry name" value="PROTEIN TED1"/>
    <property type="match status" value="1"/>
</dbReference>
<dbReference type="eggNOG" id="KOG3662">
    <property type="taxonomic scope" value="Eukaryota"/>
</dbReference>
<dbReference type="GO" id="GO:0006506">
    <property type="term" value="P:GPI anchor biosynthetic process"/>
    <property type="evidence" value="ECO:0007669"/>
    <property type="project" value="InterPro"/>
</dbReference>
<dbReference type="Proteomes" id="UP000006790">
    <property type="component" value="Chromosome 4"/>
</dbReference>
<dbReference type="PANTHER" id="PTHR13315">
    <property type="entry name" value="METALLO PHOSPHOESTERASE RELATED"/>
    <property type="match status" value="1"/>
</dbReference>
<sequence>MFKTFVKALAFVSTLLAVSLNIYIFTYPSLNPKQCSWKCQKTDFIPELQGLSTWDRAILYATRYFRDIYDTIGGQRLFDESYNDSDVRDVRLLALGDPQIKGNWPSTPYIKRLDTYGNDYYLGHIFRMMNRRLKPTHVAVMGDIFSSQWISDSEFFNRTMRFTHRVLGRDTEELEEIQKKNNDSGLYQVDWHEHGRLFKNRSNEKPMAFNWHYQDAWAWTDEDEYLLINITGNHDVGYSGDATYQHMARFTQLFGQDSYWIEYDRDTDHPWRIVVLNDLLLEGPALQPEFVNATWEFLYQLFERKFEGSTVLLTHVPLYKEEGICVDGPEFKYYPDGYEREPYKAGLLKSQNHLSEDVTKRVLNLVFHNNKPGVILTGHDHEGCETIYKKNMSSGIWTTSKTVTSDIFLQEITVRSMMGEYGGNTGLLTGHFNSKSKNWTWSYSLCPFSVQHLWWATKVSTILAGSLLSLLLVL</sequence>
<dbReference type="GO" id="GO:0006888">
    <property type="term" value="P:endoplasmic reticulum to Golgi vesicle-mediated transport"/>
    <property type="evidence" value="ECO:0007669"/>
    <property type="project" value="EnsemblFungi"/>
</dbReference>
<keyword evidence="1" id="KW-0472">Membrane</keyword>
<name>G8JTS4_ERECY</name>
<dbReference type="InterPro" id="IPR033308">
    <property type="entry name" value="PGAP5/Cdc1/Ted1"/>
</dbReference>
<reference evidence="3" key="1">
    <citation type="journal article" date="2012" name="G3 (Bethesda)">
        <title>Pichia sorbitophila, an interspecies yeast hybrid reveals early steps of genome resolution following polyploidization.</title>
        <authorList>
            <person name="Leh Louis V."/>
            <person name="Despons L."/>
            <person name="Friedrich A."/>
            <person name="Martin T."/>
            <person name="Durrens P."/>
            <person name="Casaregola S."/>
            <person name="Neuveglise C."/>
            <person name="Fairhead C."/>
            <person name="Marck C."/>
            <person name="Cruz J.A."/>
            <person name="Straub M.L."/>
            <person name="Kugler V."/>
            <person name="Sacerdot C."/>
            <person name="Uzunov Z."/>
            <person name="Thierry A."/>
            <person name="Weiss S."/>
            <person name="Bleykasten C."/>
            <person name="De Montigny J."/>
            <person name="Jacques N."/>
            <person name="Jung P."/>
            <person name="Lemaire M."/>
            <person name="Mallet S."/>
            <person name="Morel G."/>
            <person name="Richard G.F."/>
            <person name="Sarkar A."/>
            <person name="Savel G."/>
            <person name="Schacherer J."/>
            <person name="Seret M.L."/>
            <person name="Talla E."/>
            <person name="Samson G."/>
            <person name="Jubin C."/>
            <person name="Poulain J."/>
            <person name="Vacherie B."/>
            <person name="Barbe V."/>
            <person name="Pelletier E."/>
            <person name="Sherman D.J."/>
            <person name="Westhof E."/>
            <person name="Weissenbach J."/>
            <person name="Baret P.V."/>
            <person name="Wincker P."/>
            <person name="Gaillardin C."/>
            <person name="Dujon B."/>
            <person name="Souciet J.L."/>
        </authorList>
    </citation>
    <scope>NUCLEOTIDE SEQUENCE [LARGE SCALE GENOMIC DNA]</scope>
    <source>
        <strain evidence="3">CBS 270.75 / DBVPG 7215 / KCTC 17166 / NRRL Y-17582</strain>
    </source>
</reference>